<dbReference type="GO" id="GO:0003824">
    <property type="term" value="F:catalytic activity"/>
    <property type="evidence" value="ECO:0007669"/>
    <property type="project" value="UniProtKB-ARBA"/>
</dbReference>
<keyword evidence="6" id="KW-1185">Reference proteome</keyword>
<organism evidence="5 6">
    <name type="scientific">Roseivirga spongicola</name>
    <dbReference type="NCBI Taxonomy" id="333140"/>
    <lineage>
        <taxon>Bacteria</taxon>
        <taxon>Pseudomonadati</taxon>
        <taxon>Bacteroidota</taxon>
        <taxon>Cytophagia</taxon>
        <taxon>Cytophagales</taxon>
        <taxon>Roseivirgaceae</taxon>
        <taxon>Roseivirga</taxon>
    </lineage>
</organism>
<dbReference type="InterPro" id="IPR023198">
    <property type="entry name" value="PGP-like_dom2"/>
</dbReference>
<dbReference type="InterPro" id="IPR036412">
    <property type="entry name" value="HAD-like_sf"/>
</dbReference>
<dbReference type="PANTHER" id="PTHR46193:SF10">
    <property type="entry name" value="6-PHOSPHOGLUCONATE PHOSPHATASE"/>
    <property type="match status" value="1"/>
</dbReference>
<comment type="similarity">
    <text evidence="2">Belongs to the HAD-like hydrolase superfamily. CbbY/CbbZ/Gph/YieH family.</text>
</comment>
<evidence type="ECO:0008006" key="7">
    <source>
        <dbReference type="Google" id="ProtNLM"/>
    </source>
</evidence>
<keyword evidence="4" id="KW-0460">Magnesium</keyword>
<dbReference type="SFLD" id="SFLDS00003">
    <property type="entry name" value="Haloacid_Dehalogenase"/>
    <property type="match status" value="1"/>
</dbReference>
<dbReference type="Gene3D" id="3.40.50.1000">
    <property type="entry name" value="HAD superfamily/HAD-like"/>
    <property type="match status" value="1"/>
</dbReference>
<dbReference type="NCBIfam" id="TIGR01509">
    <property type="entry name" value="HAD-SF-IA-v3"/>
    <property type="match status" value="1"/>
</dbReference>
<dbReference type="InterPro" id="IPR006439">
    <property type="entry name" value="HAD-SF_hydro_IA"/>
</dbReference>
<evidence type="ECO:0000256" key="2">
    <source>
        <dbReference type="ARBA" id="ARBA00006171"/>
    </source>
</evidence>
<dbReference type="InterPro" id="IPR023214">
    <property type="entry name" value="HAD_sf"/>
</dbReference>
<proteinExistence type="inferred from homology"/>
<comment type="caution">
    <text evidence="5">The sequence shown here is derived from an EMBL/GenBank/DDBJ whole genome shotgun (WGS) entry which is preliminary data.</text>
</comment>
<evidence type="ECO:0000313" key="5">
    <source>
        <dbReference type="EMBL" id="KYG78062.1"/>
    </source>
</evidence>
<evidence type="ECO:0000313" key="6">
    <source>
        <dbReference type="Proteomes" id="UP000075606"/>
    </source>
</evidence>
<dbReference type="Gene3D" id="1.10.150.240">
    <property type="entry name" value="Putative phosphatase, domain 2"/>
    <property type="match status" value="1"/>
</dbReference>
<dbReference type="PANTHER" id="PTHR46193">
    <property type="entry name" value="6-PHOSPHOGLUCONATE PHOSPHATASE"/>
    <property type="match status" value="1"/>
</dbReference>
<dbReference type="InterPro" id="IPR041492">
    <property type="entry name" value="HAD_2"/>
</dbReference>
<gene>
    <name evidence="5" type="ORF">AWW68_04645</name>
</gene>
<name>A0A150XH69_9BACT</name>
<dbReference type="Proteomes" id="UP000075606">
    <property type="component" value="Unassembled WGS sequence"/>
</dbReference>
<dbReference type="EMBL" id="LRPC01000001">
    <property type="protein sequence ID" value="KYG78062.1"/>
    <property type="molecule type" value="Genomic_DNA"/>
</dbReference>
<dbReference type="SFLD" id="SFLDG01129">
    <property type="entry name" value="C1.5:_HAD__Beta-PGM__Phosphata"/>
    <property type="match status" value="1"/>
</dbReference>
<comment type="cofactor">
    <cofactor evidence="1">
        <name>Mg(2+)</name>
        <dbReference type="ChEBI" id="CHEBI:18420"/>
    </cofactor>
</comment>
<accession>A0A150XH69</accession>
<evidence type="ECO:0000256" key="1">
    <source>
        <dbReference type="ARBA" id="ARBA00001946"/>
    </source>
</evidence>
<sequence length="217" mass="23641">MTKHILFDCDGVLIDTEIVAAEVVTNWLISEGVDINIETFIADYTGKTFTDILEILKAKQLLAASTATREAVAFMDEEIRRNMRPIVGVKEMLSGVPVTASMVSNSAEDYVLEAIELLEANHIFQKRVFSAEMVPKGKPDPAVYLLALEKLNLNKEEVLVIEDSVAGVTASTAAGLKTVGFLGGTHVRNGHGEKLKQLGALDLVRSHKELTEYLSGI</sequence>
<dbReference type="OrthoDB" id="9797743at2"/>
<evidence type="ECO:0000256" key="3">
    <source>
        <dbReference type="ARBA" id="ARBA00022723"/>
    </source>
</evidence>
<dbReference type="InterPro" id="IPR051600">
    <property type="entry name" value="Beta-PGM-like"/>
</dbReference>
<dbReference type="Pfam" id="PF13419">
    <property type="entry name" value="HAD_2"/>
    <property type="match status" value="1"/>
</dbReference>
<protein>
    <recommendedName>
        <fullName evidence="7">HAD family hydrolase</fullName>
    </recommendedName>
</protein>
<dbReference type="AlphaFoldDB" id="A0A150XH69"/>
<dbReference type="RefSeq" id="WP_068217110.1">
    <property type="nucleotide sequence ID" value="NZ_CP139724.1"/>
</dbReference>
<reference evidence="5 6" key="1">
    <citation type="submission" date="2016-01" db="EMBL/GenBank/DDBJ databases">
        <title>Genome sequencing of Roseivirga spongicola UST030701-084.</title>
        <authorList>
            <person name="Selvaratnam C."/>
            <person name="Thevarajoo S."/>
            <person name="Goh K.M."/>
            <person name="Ee R."/>
            <person name="Chan K.-G."/>
            <person name="Chong C.S."/>
        </authorList>
    </citation>
    <scope>NUCLEOTIDE SEQUENCE [LARGE SCALE GENOMIC DNA]</scope>
    <source>
        <strain evidence="5 6">UST030701-084</strain>
    </source>
</reference>
<dbReference type="PRINTS" id="PR00413">
    <property type="entry name" value="HADHALOGNASE"/>
</dbReference>
<evidence type="ECO:0000256" key="4">
    <source>
        <dbReference type="ARBA" id="ARBA00022842"/>
    </source>
</evidence>
<dbReference type="SUPFAM" id="SSF56784">
    <property type="entry name" value="HAD-like"/>
    <property type="match status" value="1"/>
</dbReference>
<dbReference type="GO" id="GO:0046872">
    <property type="term" value="F:metal ion binding"/>
    <property type="evidence" value="ECO:0007669"/>
    <property type="project" value="UniProtKB-KW"/>
</dbReference>
<keyword evidence="3" id="KW-0479">Metal-binding</keyword>
<dbReference type="STRING" id="333140.AWW68_04645"/>